<accession>A0A8T0A4K3</accession>
<proteinExistence type="predicted"/>
<name>A0A8T0A4K3_9BILA</name>
<evidence type="ECO:0000313" key="2">
    <source>
        <dbReference type="Proteomes" id="UP000605970"/>
    </source>
</evidence>
<dbReference type="AlphaFoldDB" id="A0A8T0A4K3"/>
<dbReference type="Proteomes" id="UP000605970">
    <property type="component" value="Unassembled WGS sequence"/>
</dbReference>
<dbReference type="OrthoDB" id="5872009at2759"/>
<dbReference type="EMBL" id="JABEBT010000001">
    <property type="protein sequence ID" value="KAF7640470.1"/>
    <property type="molecule type" value="Genomic_DNA"/>
</dbReference>
<sequence length="166" mass="19192">MPKLVEFEVSVLLQFNGHLEANLLQQYLSKTDYKLLKTILSKHGITENSRSRLVGILLKKAYQSNSDNFPLPLNGDSREISDEIRQLGVRLMFGKNPYDNVDPFVSKFELLKYNSTKYKKAQKGNEYCNESGNWQLPLTTLLQQNQDGQLILFPNNKFVEKIDFFP</sequence>
<keyword evidence="2" id="KW-1185">Reference proteome</keyword>
<gene>
    <name evidence="1" type="ORF">Mgra_00000291</name>
</gene>
<evidence type="ECO:0000313" key="1">
    <source>
        <dbReference type="EMBL" id="KAF7640470.1"/>
    </source>
</evidence>
<comment type="caution">
    <text evidence="1">The sequence shown here is derived from an EMBL/GenBank/DDBJ whole genome shotgun (WGS) entry which is preliminary data.</text>
</comment>
<reference evidence="1" key="1">
    <citation type="journal article" date="2020" name="Ecol. Evol.">
        <title>Genome structure and content of the rice root-knot nematode (Meloidogyne graminicola).</title>
        <authorList>
            <person name="Phan N.T."/>
            <person name="Danchin E.G.J."/>
            <person name="Klopp C."/>
            <person name="Perfus-Barbeoch L."/>
            <person name="Kozlowski D.K."/>
            <person name="Koutsovoulos G.D."/>
            <person name="Lopez-Roques C."/>
            <person name="Bouchez O."/>
            <person name="Zahm M."/>
            <person name="Besnard G."/>
            <person name="Bellafiore S."/>
        </authorList>
    </citation>
    <scope>NUCLEOTIDE SEQUENCE</scope>
    <source>
        <strain evidence="1">VN-18</strain>
    </source>
</reference>
<organism evidence="1 2">
    <name type="scientific">Meloidogyne graminicola</name>
    <dbReference type="NCBI Taxonomy" id="189291"/>
    <lineage>
        <taxon>Eukaryota</taxon>
        <taxon>Metazoa</taxon>
        <taxon>Ecdysozoa</taxon>
        <taxon>Nematoda</taxon>
        <taxon>Chromadorea</taxon>
        <taxon>Rhabditida</taxon>
        <taxon>Tylenchina</taxon>
        <taxon>Tylenchomorpha</taxon>
        <taxon>Tylenchoidea</taxon>
        <taxon>Meloidogynidae</taxon>
        <taxon>Meloidogyninae</taxon>
        <taxon>Meloidogyne</taxon>
    </lineage>
</organism>
<protein>
    <submittedName>
        <fullName evidence="1">Uncharacterized protein</fullName>
    </submittedName>
</protein>